<dbReference type="PANTHER" id="PTHR36833:SF1">
    <property type="entry name" value="INTEGRAL MEMBRANE TRANSPORT PROTEIN"/>
    <property type="match status" value="1"/>
</dbReference>
<dbReference type="EMBL" id="JAOQJF010000048">
    <property type="protein sequence ID" value="MCU6801292.1"/>
    <property type="molecule type" value="Genomic_DNA"/>
</dbReference>
<evidence type="ECO:0000313" key="3">
    <source>
        <dbReference type="Proteomes" id="UP001652395"/>
    </source>
</evidence>
<feature type="transmembrane region" description="Helical" evidence="1">
    <location>
        <begin position="6"/>
        <end position="24"/>
    </location>
</feature>
<sequence length="206" mass="23126">MSILYGLNLCSYAIAGTFVWYSVYHLENEITTGKLDLYLTRPMSVLGQLICSRFGDTFIGQIIVTLMFLINALIKNSGILSWQMAAYLICTLFGGVALQMGAMILMGALSFWTLRSERIGELFYYQLRALTHYPLVIYPGWIKVLLTTIAPWAFISYYPALIVLNKAVTKWEYVCGVVSPMIGFLFLGASVFVFHCGLRRYTSAGS</sequence>
<dbReference type="Pfam" id="PF06182">
    <property type="entry name" value="ABC2_membrane_6"/>
    <property type="match status" value="1"/>
</dbReference>
<keyword evidence="3" id="KW-1185">Reference proteome</keyword>
<gene>
    <name evidence="2" type="ORF">OCV69_15400</name>
</gene>
<evidence type="ECO:0000256" key="1">
    <source>
        <dbReference type="SAM" id="Phobius"/>
    </source>
</evidence>
<dbReference type="InterPro" id="IPR010390">
    <property type="entry name" value="ABC-2_transporter-like"/>
</dbReference>
<evidence type="ECO:0000313" key="2">
    <source>
        <dbReference type="EMBL" id="MCU6801292.1"/>
    </source>
</evidence>
<name>A0ABT2V387_9FIRM</name>
<protein>
    <submittedName>
        <fullName evidence="2">ABC transporter permease</fullName>
    </submittedName>
</protein>
<feature type="transmembrane region" description="Helical" evidence="1">
    <location>
        <begin position="178"/>
        <end position="198"/>
    </location>
</feature>
<keyword evidence="1" id="KW-0812">Transmembrane</keyword>
<feature type="transmembrane region" description="Helical" evidence="1">
    <location>
        <begin position="135"/>
        <end position="158"/>
    </location>
</feature>
<dbReference type="PANTHER" id="PTHR36833">
    <property type="entry name" value="SLR0610 PROTEIN-RELATED"/>
    <property type="match status" value="1"/>
</dbReference>
<feature type="transmembrane region" description="Helical" evidence="1">
    <location>
        <begin position="86"/>
        <end position="114"/>
    </location>
</feature>
<dbReference type="Proteomes" id="UP001652395">
    <property type="component" value="Unassembled WGS sequence"/>
</dbReference>
<keyword evidence="1" id="KW-0472">Membrane</keyword>
<proteinExistence type="predicted"/>
<accession>A0ABT2V387</accession>
<organism evidence="2 3">
    <name type="scientific">Alitiscatomonas aceti</name>
    <dbReference type="NCBI Taxonomy" id="2981724"/>
    <lineage>
        <taxon>Bacteria</taxon>
        <taxon>Bacillati</taxon>
        <taxon>Bacillota</taxon>
        <taxon>Clostridia</taxon>
        <taxon>Lachnospirales</taxon>
        <taxon>Lachnospiraceae</taxon>
        <taxon>Alitiscatomonas</taxon>
    </lineage>
</organism>
<keyword evidence="1" id="KW-1133">Transmembrane helix</keyword>
<feature type="transmembrane region" description="Helical" evidence="1">
    <location>
        <begin position="45"/>
        <end position="74"/>
    </location>
</feature>
<comment type="caution">
    <text evidence="2">The sequence shown here is derived from an EMBL/GenBank/DDBJ whole genome shotgun (WGS) entry which is preliminary data.</text>
</comment>
<reference evidence="2 3" key="1">
    <citation type="journal article" date="2021" name="ISME Commun">
        <title>Automated analysis of genomic sequences facilitates high-throughput and comprehensive description of bacteria.</title>
        <authorList>
            <person name="Hitch T.C.A."/>
        </authorList>
    </citation>
    <scope>NUCLEOTIDE SEQUENCE [LARGE SCALE GENOMIC DNA]</scope>
    <source>
        <strain evidence="3">f_CCE</strain>
    </source>
</reference>